<keyword evidence="1" id="KW-1185">Reference proteome</keyword>
<proteinExistence type="predicted"/>
<dbReference type="WBParaSite" id="nRc.2.0.1.t47835-RA">
    <property type="protein sequence ID" value="nRc.2.0.1.t47835-RA"/>
    <property type="gene ID" value="nRc.2.0.1.g47835"/>
</dbReference>
<accession>A0A915L9M9</accession>
<dbReference type="Proteomes" id="UP000887565">
    <property type="component" value="Unplaced"/>
</dbReference>
<sequence>MILAYAKNSNDCACLDSGSACVVASIFDSWKKDTSVDRLSKLYLSLTPPNEFIMQVTDSDRSSVCAKT</sequence>
<protein>
    <submittedName>
        <fullName evidence="2">Uncharacterized protein</fullName>
    </submittedName>
</protein>
<evidence type="ECO:0000313" key="2">
    <source>
        <dbReference type="WBParaSite" id="nRc.2.0.1.t47835-RA"/>
    </source>
</evidence>
<dbReference type="AlphaFoldDB" id="A0A915L9M9"/>
<reference evidence="2" key="1">
    <citation type="submission" date="2022-11" db="UniProtKB">
        <authorList>
            <consortium name="WormBaseParasite"/>
        </authorList>
    </citation>
    <scope>IDENTIFICATION</scope>
</reference>
<organism evidence="1 2">
    <name type="scientific">Romanomermis culicivorax</name>
    <name type="common">Nematode worm</name>
    <dbReference type="NCBI Taxonomy" id="13658"/>
    <lineage>
        <taxon>Eukaryota</taxon>
        <taxon>Metazoa</taxon>
        <taxon>Ecdysozoa</taxon>
        <taxon>Nematoda</taxon>
        <taxon>Enoplea</taxon>
        <taxon>Dorylaimia</taxon>
        <taxon>Mermithida</taxon>
        <taxon>Mermithoidea</taxon>
        <taxon>Mermithidae</taxon>
        <taxon>Romanomermis</taxon>
    </lineage>
</organism>
<evidence type="ECO:0000313" key="1">
    <source>
        <dbReference type="Proteomes" id="UP000887565"/>
    </source>
</evidence>
<name>A0A915L9M9_ROMCU</name>